<dbReference type="RefSeq" id="WP_344836059.1">
    <property type="nucleotide sequence ID" value="NZ_BAAAUV010000024.1"/>
</dbReference>
<evidence type="ECO:0008006" key="5">
    <source>
        <dbReference type="Google" id="ProtNLM"/>
    </source>
</evidence>
<evidence type="ECO:0000313" key="4">
    <source>
        <dbReference type="Proteomes" id="UP001501237"/>
    </source>
</evidence>
<organism evidence="3 4">
    <name type="scientific">Actinocorallia longicatena</name>
    <dbReference type="NCBI Taxonomy" id="111803"/>
    <lineage>
        <taxon>Bacteria</taxon>
        <taxon>Bacillati</taxon>
        <taxon>Actinomycetota</taxon>
        <taxon>Actinomycetes</taxon>
        <taxon>Streptosporangiales</taxon>
        <taxon>Thermomonosporaceae</taxon>
        <taxon>Actinocorallia</taxon>
    </lineage>
</organism>
<reference evidence="4" key="1">
    <citation type="journal article" date="2019" name="Int. J. Syst. Evol. Microbiol.">
        <title>The Global Catalogue of Microorganisms (GCM) 10K type strain sequencing project: providing services to taxonomists for standard genome sequencing and annotation.</title>
        <authorList>
            <consortium name="The Broad Institute Genomics Platform"/>
            <consortium name="The Broad Institute Genome Sequencing Center for Infectious Disease"/>
            <person name="Wu L."/>
            <person name="Ma J."/>
        </authorList>
    </citation>
    <scope>NUCLEOTIDE SEQUENCE [LARGE SCALE GENOMIC DNA]</scope>
    <source>
        <strain evidence="4">JCM 9377</strain>
    </source>
</reference>
<keyword evidence="4" id="KW-1185">Reference proteome</keyword>
<proteinExistence type="predicted"/>
<dbReference type="Gene3D" id="2.130.10.10">
    <property type="entry name" value="YVTN repeat-like/Quinoprotein amine dehydrogenase"/>
    <property type="match status" value="1"/>
</dbReference>
<accession>A0ABP6QIG6</accession>
<dbReference type="EMBL" id="BAAAUV010000024">
    <property type="protein sequence ID" value="GAA3233243.1"/>
    <property type="molecule type" value="Genomic_DNA"/>
</dbReference>
<keyword evidence="2" id="KW-1133">Transmembrane helix</keyword>
<feature type="compositionally biased region" description="Polar residues" evidence="1">
    <location>
        <begin position="294"/>
        <end position="303"/>
    </location>
</feature>
<comment type="caution">
    <text evidence="3">The sequence shown here is derived from an EMBL/GenBank/DDBJ whole genome shotgun (WGS) entry which is preliminary data.</text>
</comment>
<dbReference type="Proteomes" id="UP001501237">
    <property type="component" value="Unassembled WGS sequence"/>
</dbReference>
<dbReference type="SUPFAM" id="SSF50952">
    <property type="entry name" value="Soluble quinoprotein glucose dehydrogenase"/>
    <property type="match status" value="1"/>
</dbReference>
<sequence length="399" mass="42654">MTDLERRLAQALGEAADLVPERPPGALPAVRRRFSLPLGLAPLAAALCVLLVLAAFGWYTKAKSHEVLRIPAGAPGFYADVRSVSEDMDRTVLEIRNTRTGAVTDSRDPARPGTMFSGLTGRGDGRSFIVTEERQTEDCEAISFSRVSVSAEGRITELVPVAEGLGAGNWLGTSPTAWSRDGRWLAVALQTCEEDRGRIVLHDLERDVTVEYRGETGGVVDLAWGPDGALYFVGAREEEELALWKLGTGTGDLFQASTRLPVTGGKDRSLGQVVIDPDGTSVVAVMEPRITSVLCRSSSSSEDGTPPPESGSGAGEPEGEGCGEADGNGPTGTPRDVERISLDGRFVKRLLHEENIEPPSQLAGDASGRNFLLETGVVEGAEFIKRNERLPYGLIGLEW</sequence>
<evidence type="ECO:0000256" key="1">
    <source>
        <dbReference type="SAM" id="MobiDB-lite"/>
    </source>
</evidence>
<gene>
    <name evidence="3" type="ORF">GCM10010468_65710</name>
</gene>
<protein>
    <recommendedName>
        <fullName evidence="5">WD40 repeat protein</fullName>
    </recommendedName>
</protein>
<dbReference type="InterPro" id="IPR011041">
    <property type="entry name" value="Quinoprot_gluc/sorb_DH_b-prop"/>
</dbReference>
<keyword evidence="2" id="KW-0812">Transmembrane</keyword>
<name>A0ABP6QIG6_9ACTN</name>
<feature type="region of interest" description="Disordered" evidence="1">
    <location>
        <begin position="294"/>
        <end position="337"/>
    </location>
</feature>
<keyword evidence="2" id="KW-0472">Membrane</keyword>
<feature type="transmembrane region" description="Helical" evidence="2">
    <location>
        <begin position="38"/>
        <end position="59"/>
    </location>
</feature>
<evidence type="ECO:0000313" key="3">
    <source>
        <dbReference type="EMBL" id="GAA3233243.1"/>
    </source>
</evidence>
<dbReference type="InterPro" id="IPR015943">
    <property type="entry name" value="WD40/YVTN_repeat-like_dom_sf"/>
</dbReference>
<evidence type="ECO:0000256" key="2">
    <source>
        <dbReference type="SAM" id="Phobius"/>
    </source>
</evidence>